<dbReference type="GO" id="GO:0016788">
    <property type="term" value="F:hydrolase activity, acting on ester bonds"/>
    <property type="evidence" value="ECO:0007669"/>
    <property type="project" value="InterPro"/>
</dbReference>
<feature type="signal peptide" evidence="2">
    <location>
        <begin position="1"/>
        <end position="21"/>
    </location>
</feature>
<dbReference type="PANTHER" id="PTHR22835:SF659">
    <property type="entry name" value="GDSL LIPASE_ACYLHYDROLASE, PUTATIVE (AFU_ORTHOLOGUE AFUA_2G00510)-RELATED"/>
    <property type="match status" value="1"/>
</dbReference>
<evidence type="ECO:0000256" key="2">
    <source>
        <dbReference type="SAM" id="SignalP"/>
    </source>
</evidence>
<dbReference type="InterPro" id="IPR001087">
    <property type="entry name" value="GDSL"/>
</dbReference>
<dbReference type="Proteomes" id="UP001172155">
    <property type="component" value="Unassembled WGS sequence"/>
</dbReference>
<feature type="chain" id="PRO_5041210997" description="Carbohydrate esterase family 16 protein" evidence="2">
    <location>
        <begin position="22"/>
        <end position="280"/>
    </location>
</feature>
<evidence type="ECO:0008006" key="5">
    <source>
        <dbReference type="Google" id="ProtNLM"/>
    </source>
</evidence>
<comment type="caution">
    <text evidence="3">The sequence shown here is derived from an EMBL/GenBank/DDBJ whole genome shotgun (WGS) entry which is preliminary data.</text>
</comment>
<dbReference type="EMBL" id="JAUKUD010000007">
    <property type="protein sequence ID" value="KAK0738043.1"/>
    <property type="molecule type" value="Genomic_DNA"/>
</dbReference>
<evidence type="ECO:0000313" key="3">
    <source>
        <dbReference type="EMBL" id="KAK0738043.1"/>
    </source>
</evidence>
<dbReference type="InterPro" id="IPR036514">
    <property type="entry name" value="SGNH_hydro_sf"/>
</dbReference>
<organism evidence="3 4">
    <name type="scientific">Schizothecium vesticola</name>
    <dbReference type="NCBI Taxonomy" id="314040"/>
    <lineage>
        <taxon>Eukaryota</taxon>
        <taxon>Fungi</taxon>
        <taxon>Dikarya</taxon>
        <taxon>Ascomycota</taxon>
        <taxon>Pezizomycotina</taxon>
        <taxon>Sordariomycetes</taxon>
        <taxon>Sordariomycetidae</taxon>
        <taxon>Sordariales</taxon>
        <taxon>Schizotheciaceae</taxon>
        <taxon>Schizothecium</taxon>
    </lineage>
</organism>
<gene>
    <name evidence="3" type="ORF">B0T18DRAFT_474088</name>
</gene>
<keyword evidence="2" id="KW-0732">Signal</keyword>
<protein>
    <recommendedName>
        <fullName evidence="5">Carbohydrate esterase family 16 protein</fullName>
    </recommendedName>
</protein>
<dbReference type="Pfam" id="PF00657">
    <property type="entry name" value="Lipase_GDSL"/>
    <property type="match status" value="1"/>
</dbReference>
<comment type="similarity">
    <text evidence="1">Belongs to the 'GDSL' lipolytic enzyme family.</text>
</comment>
<dbReference type="CDD" id="cd01846">
    <property type="entry name" value="fatty_acyltransferase_like"/>
    <property type="match status" value="1"/>
</dbReference>
<dbReference type="SUPFAM" id="SSF52266">
    <property type="entry name" value="SGNH hydrolase"/>
    <property type="match status" value="1"/>
</dbReference>
<accession>A0AA40BPU4</accession>
<dbReference type="PANTHER" id="PTHR22835">
    <property type="entry name" value="ZINC FINGER FYVE DOMAIN CONTAINING PROTEIN"/>
    <property type="match status" value="1"/>
</dbReference>
<dbReference type="AlphaFoldDB" id="A0AA40BPU4"/>
<keyword evidence="4" id="KW-1185">Reference proteome</keyword>
<sequence>MKPTNLLPLLASLVLSAPAASNTPKYLITFGDSYTQTGFSPTGLAPSPSNPLGNPALPGWTASGGLNWVGFLVSQLNATTVLSYNFADGGATTDAALVKPWKEEVRSFGDQVKQAGEVEKGGRWAGGEKVVVVWMGVNDVGNAWWKEAGEYEKVVGDGGVKAVVVLGVPPIHKTPSVKTQTPDVQAAEAAAIDKYNAALVTRLGLFRAAHPDIEAVYVDTAPAFNEAIGNPTKYGAPDATCYNGNGVSCLWFNDYHPGVAINRLVAEAVAAAWKGKEWFR</sequence>
<reference evidence="3" key="1">
    <citation type="submission" date="2023-06" db="EMBL/GenBank/DDBJ databases">
        <title>Genome-scale phylogeny and comparative genomics of the fungal order Sordariales.</title>
        <authorList>
            <consortium name="Lawrence Berkeley National Laboratory"/>
            <person name="Hensen N."/>
            <person name="Bonometti L."/>
            <person name="Westerberg I."/>
            <person name="Brannstrom I.O."/>
            <person name="Guillou S."/>
            <person name="Cros-Aarteil S."/>
            <person name="Calhoun S."/>
            <person name="Haridas S."/>
            <person name="Kuo A."/>
            <person name="Mondo S."/>
            <person name="Pangilinan J."/>
            <person name="Riley R."/>
            <person name="LaButti K."/>
            <person name="Andreopoulos B."/>
            <person name="Lipzen A."/>
            <person name="Chen C."/>
            <person name="Yanf M."/>
            <person name="Daum C."/>
            <person name="Ng V."/>
            <person name="Clum A."/>
            <person name="Steindorff A."/>
            <person name="Ohm R."/>
            <person name="Martin F."/>
            <person name="Silar P."/>
            <person name="Natvig D."/>
            <person name="Lalanne C."/>
            <person name="Gautier V."/>
            <person name="Ament-velasquez S.L."/>
            <person name="Kruys A."/>
            <person name="Hutchinson M.I."/>
            <person name="Powell A.J."/>
            <person name="Barry K."/>
            <person name="Miller A.N."/>
            <person name="Grigoriev I.V."/>
            <person name="Debuchy R."/>
            <person name="Gladieux P."/>
            <person name="Thoren M.H."/>
            <person name="Johannesson H."/>
        </authorList>
    </citation>
    <scope>NUCLEOTIDE SEQUENCE</scope>
    <source>
        <strain evidence="3">SMH3187-1</strain>
    </source>
</reference>
<evidence type="ECO:0000256" key="1">
    <source>
        <dbReference type="ARBA" id="ARBA00008668"/>
    </source>
</evidence>
<dbReference type="Gene3D" id="3.40.50.1110">
    <property type="entry name" value="SGNH hydrolase"/>
    <property type="match status" value="1"/>
</dbReference>
<evidence type="ECO:0000313" key="4">
    <source>
        <dbReference type="Proteomes" id="UP001172155"/>
    </source>
</evidence>
<proteinExistence type="inferred from homology"/>
<name>A0AA40BPU4_9PEZI</name>